<reference evidence="8 9" key="1">
    <citation type="submission" date="2019-02" db="EMBL/GenBank/DDBJ databases">
        <title>Deep-cultivation of Planctomycetes and their phenomic and genomic characterization uncovers novel biology.</title>
        <authorList>
            <person name="Wiegand S."/>
            <person name="Jogler M."/>
            <person name="Boedeker C."/>
            <person name="Pinto D."/>
            <person name="Vollmers J."/>
            <person name="Rivas-Marin E."/>
            <person name="Kohn T."/>
            <person name="Peeters S.H."/>
            <person name="Heuer A."/>
            <person name="Rast P."/>
            <person name="Oberbeckmann S."/>
            <person name="Bunk B."/>
            <person name="Jeske O."/>
            <person name="Meyerdierks A."/>
            <person name="Storesund J.E."/>
            <person name="Kallscheuer N."/>
            <person name="Luecker S."/>
            <person name="Lage O.M."/>
            <person name="Pohl T."/>
            <person name="Merkel B.J."/>
            <person name="Hornburger P."/>
            <person name="Mueller R.-W."/>
            <person name="Bruemmer F."/>
            <person name="Labrenz M."/>
            <person name="Spormann A.M."/>
            <person name="Op den Camp H."/>
            <person name="Overmann J."/>
            <person name="Amann R."/>
            <person name="Jetten M.S.M."/>
            <person name="Mascher T."/>
            <person name="Medema M.H."/>
            <person name="Devos D.P."/>
            <person name="Kaster A.-K."/>
            <person name="Ovreas L."/>
            <person name="Rohde M."/>
            <person name="Galperin M.Y."/>
            <person name="Jogler C."/>
        </authorList>
    </citation>
    <scope>NUCLEOTIDE SEQUENCE [LARGE SCALE GENOMIC DNA]</scope>
    <source>
        <strain evidence="8 9">Mal48</strain>
    </source>
</reference>
<dbReference type="GO" id="GO:0000287">
    <property type="term" value="F:magnesium ion binding"/>
    <property type="evidence" value="ECO:0007669"/>
    <property type="project" value="InterPro"/>
</dbReference>
<dbReference type="Proteomes" id="UP000315724">
    <property type="component" value="Chromosome"/>
</dbReference>
<evidence type="ECO:0000313" key="9">
    <source>
        <dbReference type="Proteomes" id="UP000315724"/>
    </source>
</evidence>
<evidence type="ECO:0000256" key="4">
    <source>
        <dbReference type="ARBA" id="ARBA00021948"/>
    </source>
</evidence>
<evidence type="ECO:0000256" key="7">
    <source>
        <dbReference type="ARBA" id="ARBA00033711"/>
    </source>
</evidence>
<dbReference type="RefSeq" id="WP_145204205.1">
    <property type="nucleotide sequence ID" value="NZ_CP036267.1"/>
</dbReference>
<dbReference type="GO" id="GO:0050545">
    <property type="term" value="F:sulfopyruvate decarboxylase activity"/>
    <property type="evidence" value="ECO:0007669"/>
    <property type="project" value="TreeGrafter"/>
</dbReference>
<dbReference type="EMBL" id="CP036267">
    <property type="protein sequence ID" value="QDT35134.1"/>
    <property type="molecule type" value="Genomic_DNA"/>
</dbReference>
<evidence type="ECO:0000256" key="3">
    <source>
        <dbReference type="ARBA" id="ARBA00012953"/>
    </source>
</evidence>
<dbReference type="InterPro" id="IPR036702">
    <property type="entry name" value="ComB-like_sf"/>
</dbReference>
<dbReference type="Pfam" id="PF04029">
    <property type="entry name" value="2-ph_phosp"/>
    <property type="match status" value="1"/>
</dbReference>
<dbReference type="Gene3D" id="3.90.1560.10">
    <property type="entry name" value="ComB-like"/>
    <property type="match status" value="1"/>
</dbReference>
<comment type="cofactor">
    <cofactor evidence="1">
        <name>Mg(2+)</name>
        <dbReference type="ChEBI" id="CHEBI:18420"/>
    </cofactor>
</comment>
<dbReference type="AlphaFoldDB" id="A0A517QU12"/>
<accession>A0A517QU12</accession>
<protein>
    <recommendedName>
        <fullName evidence="4">Probable 2-phosphosulfolactate phosphatase</fullName>
        <ecNumber evidence="3">3.1.3.71</ecNumber>
    </recommendedName>
</protein>
<evidence type="ECO:0000256" key="6">
    <source>
        <dbReference type="ARBA" id="ARBA00022842"/>
    </source>
</evidence>
<dbReference type="EC" id="3.1.3.71" evidence="3"/>
<comment type="catalytic activity">
    <reaction evidence="7">
        <text>(2R)-O-phospho-3-sulfolactate + H2O = (2R)-3-sulfolactate + phosphate</text>
        <dbReference type="Rhea" id="RHEA:23416"/>
        <dbReference type="ChEBI" id="CHEBI:15377"/>
        <dbReference type="ChEBI" id="CHEBI:15597"/>
        <dbReference type="ChEBI" id="CHEBI:43474"/>
        <dbReference type="ChEBI" id="CHEBI:58738"/>
        <dbReference type="EC" id="3.1.3.71"/>
    </reaction>
</comment>
<keyword evidence="6" id="KW-0460">Magnesium</keyword>
<evidence type="ECO:0000313" key="8">
    <source>
        <dbReference type="EMBL" id="QDT35134.1"/>
    </source>
</evidence>
<comment type="similarity">
    <text evidence="2">Belongs to the ComB family.</text>
</comment>
<evidence type="ECO:0000256" key="1">
    <source>
        <dbReference type="ARBA" id="ARBA00001946"/>
    </source>
</evidence>
<dbReference type="OrthoDB" id="4913at2"/>
<name>A0A517QU12_9PLAN</name>
<proteinExistence type="inferred from homology"/>
<dbReference type="InterPro" id="IPR005238">
    <property type="entry name" value="ComB-like"/>
</dbReference>
<evidence type="ECO:0000256" key="2">
    <source>
        <dbReference type="ARBA" id="ARBA00009997"/>
    </source>
</evidence>
<dbReference type="KEGG" id="tpol:Mal48_44090"/>
<dbReference type="PANTHER" id="PTHR37311">
    <property type="entry name" value="2-PHOSPHOSULFOLACTATE PHOSPHATASE-RELATED"/>
    <property type="match status" value="1"/>
</dbReference>
<keyword evidence="5 8" id="KW-0378">Hydrolase</keyword>
<dbReference type="PANTHER" id="PTHR37311:SF1">
    <property type="entry name" value="2-PHOSPHOSULFOLACTATE PHOSPHATASE-RELATED"/>
    <property type="match status" value="1"/>
</dbReference>
<sequence>MQVLREHILLNCLRDVLESQHVSIQFRENTGCMIPIQVSLLPSLSTLVDSGQITENNSGDVMPVAVMIDILRASTTIVHALANGASAILPCSSVEQAHELAHEPASSQNAPKRLLGGERHCQKIEGFDLDNSPFSYTPELVQDREIIFTTTNGTIALEHCRSASMILVGAFVNLSSLIDALVECGRPVHLMCAGTDRQLTAEDILFAGAVCDRLLSRPASEFEIADVQSQLALDFYRTRGLKRPDFEKTMLESLGAANLLRLGLEADVQRAMQVDLFKLVPVWNPATNRIAALP</sequence>
<gene>
    <name evidence="8" type="primary">comB</name>
    <name evidence="8" type="ORF">Mal48_44090</name>
</gene>
<dbReference type="GO" id="GO:0050532">
    <property type="term" value="F:2-phosphosulfolactate phosphatase activity"/>
    <property type="evidence" value="ECO:0007669"/>
    <property type="project" value="UniProtKB-EC"/>
</dbReference>
<evidence type="ECO:0000256" key="5">
    <source>
        <dbReference type="ARBA" id="ARBA00022801"/>
    </source>
</evidence>
<organism evidence="8 9">
    <name type="scientific">Thalassoglobus polymorphus</name>
    <dbReference type="NCBI Taxonomy" id="2527994"/>
    <lineage>
        <taxon>Bacteria</taxon>
        <taxon>Pseudomonadati</taxon>
        <taxon>Planctomycetota</taxon>
        <taxon>Planctomycetia</taxon>
        <taxon>Planctomycetales</taxon>
        <taxon>Planctomycetaceae</taxon>
        <taxon>Thalassoglobus</taxon>
    </lineage>
</organism>
<keyword evidence="9" id="KW-1185">Reference proteome</keyword>
<dbReference type="SUPFAM" id="SSF142823">
    <property type="entry name" value="ComB-like"/>
    <property type="match status" value="1"/>
</dbReference>